<name>A0A3N4L9K7_9PEZI</name>
<sequence length="681" mass="77320">MSEELHPFYCGGCQVHHIGPLWLQLSILRVCLFKPVPSSDSDKTKPTMEAHMDLTYFQCGVCFHNLPLEQAREHIAFHRHDRGTTLQWKQLLKAAKNSLTQEYKWRWAKSSEMPARILKWEPPQFQDTVKIVHHIPGTTWLVDASARIALCTATKTACLFCTRCRLYVQISLSFNHLEDTHQESWRNCAWSALWRAFLKTMGPEGWRWAPAEDMDVYLHDFPFDSHNKWDSTVLNRIWVTFQIRAQGCGNIMTPDWVAAAHGNILDFVDQGVAHIQLSVKPVLAIAAVLADLVEESVVSFHKDDHTAQVQTLVAYREAYNSTEHIIDTYDKHIISKWGLEWRNAFGTQAPLRAKHLFAALKQLSCTVNLKVATDIVSQVLKNRSVMGGTAVRARGLKLELKDMKEVQALAEGSATPIVLVPASVTPQGWSHKIHDISESPRVVPETQQQRPKAISKPVARFHTALFHSRFKFHNPHRFEILSRFKLACKQQAIHKKNKSLRARDTQMRDKVGLLKSGHRTVLQRTSVSVPALRTTNITNTTQVPISLEAGNSTIYTRTRAQKRNTRGPNNCAQKDKIRTRSKRQLPTEQDRQQKRERIIIVIGEDSDEDETVVTEGNIIRNLRDSRGKDLQQEELTRALYRVIAGGKRKATKVAKLKMATIALMSGLGKPFTAVPAKGAER</sequence>
<dbReference type="AlphaFoldDB" id="A0A3N4L9K7"/>
<keyword evidence="3" id="KW-1185">Reference proteome</keyword>
<dbReference type="InParanoid" id="A0A3N4L9K7"/>
<proteinExistence type="predicted"/>
<organism evidence="2 3">
    <name type="scientific">Terfezia boudieri ATCC MYA-4762</name>
    <dbReference type="NCBI Taxonomy" id="1051890"/>
    <lineage>
        <taxon>Eukaryota</taxon>
        <taxon>Fungi</taxon>
        <taxon>Dikarya</taxon>
        <taxon>Ascomycota</taxon>
        <taxon>Pezizomycotina</taxon>
        <taxon>Pezizomycetes</taxon>
        <taxon>Pezizales</taxon>
        <taxon>Pezizaceae</taxon>
        <taxon>Terfezia</taxon>
    </lineage>
</organism>
<reference evidence="2 3" key="1">
    <citation type="journal article" date="2018" name="Nat. Ecol. Evol.">
        <title>Pezizomycetes genomes reveal the molecular basis of ectomycorrhizal truffle lifestyle.</title>
        <authorList>
            <person name="Murat C."/>
            <person name="Payen T."/>
            <person name="Noel B."/>
            <person name="Kuo A."/>
            <person name="Morin E."/>
            <person name="Chen J."/>
            <person name="Kohler A."/>
            <person name="Krizsan K."/>
            <person name="Balestrini R."/>
            <person name="Da Silva C."/>
            <person name="Montanini B."/>
            <person name="Hainaut M."/>
            <person name="Levati E."/>
            <person name="Barry K.W."/>
            <person name="Belfiori B."/>
            <person name="Cichocki N."/>
            <person name="Clum A."/>
            <person name="Dockter R.B."/>
            <person name="Fauchery L."/>
            <person name="Guy J."/>
            <person name="Iotti M."/>
            <person name="Le Tacon F."/>
            <person name="Lindquist E.A."/>
            <person name="Lipzen A."/>
            <person name="Malagnac F."/>
            <person name="Mello A."/>
            <person name="Molinier V."/>
            <person name="Miyauchi S."/>
            <person name="Poulain J."/>
            <person name="Riccioni C."/>
            <person name="Rubini A."/>
            <person name="Sitrit Y."/>
            <person name="Splivallo R."/>
            <person name="Traeger S."/>
            <person name="Wang M."/>
            <person name="Zifcakova L."/>
            <person name="Wipf D."/>
            <person name="Zambonelli A."/>
            <person name="Paolocci F."/>
            <person name="Nowrousian M."/>
            <person name="Ottonello S."/>
            <person name="Baldrian P."/>
            <person name="Spatafora J.W."/>
            <person name="Henrissat B."/>
            <person name="Nagy L.G."/>
            <person name="Aury J.M."/>
            <person name="Wincker P."/>
            <person name="Grigoriev I.V."/>
            <person name="Bonfante P."/>
            <person name="Martin F.M."/>
        </authorList>
    </citation>
    <scope>NUCLEOTIDE SEQUENCE [LARGE SCALE GENOMIC DNA]</scope>
    <source>
        <strain evidence="2 3">ATCC MYA-4762</strain>
    </source>
</reference>
<evidence type="ECO:0000313" key="2">
    <source>
        <dbReference type="EMBL" id="RPB18139.1"/>
    </source>
</evidence>
<accession>A0A3N4L9K7</accession>
<evidence type="ECO:0000256" key="1">
    <source>
        <dbReference type="SAM" id="MobiDB-lite"/>
    </source>
</evidence>
<feature type="region of interest" description="Disordered" evidence="1">
    <location>
        <begin position="558"/>
        <end position="593"/>
    </location>
</feature>
<evidence type="ECO:0000313" key="3">
    <source>
        <dbReference type="Proteomes" id="UP000267821"/>
    </source>
</evidence>
<dbReference type="Proteomes" id="UP000267821">
    <property type="component" value="Unassembled WGS sequence"/>
</dbReference>
<gene>
    <name evidence="2" type="ORF">L211DRAFT_854422</name>
</gene>
<protein>
    <submittedName>
        <fullName evidence="2">Uncharacterized protein</fullName>
    </submittedName>
</protein>
<dbReference type="EMBL" id="ML121688">
    <property type="protein sequence ID" value="RPB18139.1"/>
    <property type="molecule type" value="Genomic_DNA"/>
</dbReference>